<accession>A0A0E0ETR6</accession>
<dbReference type="GO" id="GO:0009535">
    <property type="term" value="C:chloroplast thylakoid membrane"/>
    <property type="evidence" value="ECO:0007669"/>
    <property type="project" value="UniProtKB-SubCell"/>
</dbReference>
<keyword evidence="2" id="KW-0812">Transmembrane</keyword>
<dbReference type="InterPro" id="IPR002208">
    <property type="entry name" value="SecY/SEC61-alpha"/>
</dbReference>
<dbReference type="Gene3D" id="1.10.3370.10">
    <property type="entry name" value="SecY subunit domain"/>
    <property type="match status" value="1"/>
</dbReference>
<keyword evidence="4" id="KW-1185">Reference proteome</keyword>
<sequence length="123" mass="12626">MLGMYGAVGALNGGLIVAQLVAASVAVIFLDDLLDKGYGLHGASAISLLAATNTCEKVVWQAFSPLTVDTGRGPEFEGIALAAIHHAVLRPAMFAATLLRRHLPNCWPPASSSSPPSSSKASA</sequence>
<dbReference type="SUPFAM" id="SSF103491">
    <property type="entry name" value="Preprotein translocase SecY subunit"/>
    <property type="match status" value="1"/>
</dbReference>
<feature type="transmembrane region" description="Helical" evidence="2">
    <location>
        <begin position="6"/>
        <end position="30"/>
    </location>
</feature>
<evidence type="ECO:0000256" key="2">
    <source>
        <dbReference type="SAM" id="Phobius"/>
    </source>
</evidence>
<dbReference type="AlphaFoldDB" id="A0A0E0ETR6"/>
<dbReference type="HOGENOM" id="CLU_2018912_0_0_1"/>
<organism evidence="3">
    <name type="scientific">Oryza meridionalis</name>
    <dbReference type="NCBI Taxonomy" id="40149"/>
    <lineage>
        <taxon>Eukaryota</taxon>
        <taxon>Viridiplantae</taxon>
        <taxon>Streptophyta</taxon>
        <taxon>Embryophyta</taxon>
        <taxon>Tracheophyta</taxon>
        <taxon>Spermatophyta</taxon>
        <taxon>Magnoliopsida</taxon>
        <taxon>Liliopsida</taxon>
        <taxon>Poales</taxon>
        <taxon>Poaceae</taxon>
        <taxon>BOP clade</taxon>
        <taxon>Oryzoideae</taxon>
        <taxon>Oryzeae</taxon>
        <taxon>Oryzinae</taxon>
        <taxon>Oryza</taxon>
    </lineage>
</organism>
<dbReference type="STRING" id="40149.A0A0E0ETR6"/>
<reference evidence="3" key="1">
    <citation type="submission" date="2015-04" db="UniProtKB">
        <authorList>
            <consortium name="EnsemblPlants"/>
        </authorList>
    </citation>
    <scope>IDENTIFICATION</scope>
</reference>
<dbReference type="Proteomes" id="UP000008021">
    <property type="component" value="Chromosome 9"/>
</dbReference>
<dbReference type="PANTHER" id="PTHR10906">
    <property type="entry name" value="SECY/SEC61-ALPHA FAMILY MEMBER"/>
    <property type="match status" value="1"/>
</dbReference>
<evidence type="ECO:0000313" key="3">
    <source>
        <dbReference type="EnsemblPlants" id="OMERI09G11950.1"/>
    </source>
</evidence>
<proteinExistence type="predicted"/>
<reference evidence="3" key="2">
    <citation type="submission" date="2018-05" db="EMBL/GenBank/DDBJ databases">
        <title>OmerRS3 (Oryza meridionalis Reference Sequence Version 3).</title>
        <authorList>
            <person name="Zhang J."/>
            <person name="Kudrna D."/>
            <person name="Lee S."/>
            <person name="Talag J."/>
            <person name="Welchert J."/>
            <person name="Wing R.A."/>
        </authorList>
    </citation>
    <scope>NUCLEOTIDE SEQUENCE [LARGE SCALE GENOMIC DNA]</scope>
    <source>
        <strain evidence="3">cv. OR44</strain>
    </source>
</reference>
<evidence type="ECO:0000256" key="1">
    <source>
        <dbReference type="ARBA" id="ARBA00004454"/>
    </source>
</evidence>
<evidence type="ECO:0000313" key="4">
    <source>
        <dbReference type="Proteomes" id="UP000008021"/>
    </source>
</evidence>
<comment type="subcellular location">
    <subcellularLocation>
        <location evidence="1">Plastid</location>
        <location evidence="1">Chloroplast thylakoid membrane</location>
        <topology evidence="1">Multi-pass membrane protein</topology>
    </subcellularLocation>
</comment>
<dbReference type="InterPro" id="IPR023201">
    <property type="entry name" value="SecY_dom_sf"/>
</dbReference>
<keyword evidence="2" id="KW-0472">Membrane</keyword>
<name>A0A0E0ETR6_9ORYZ</name>
<dbReference type="eggNOG" id="KOG1373">
    <property type="taxonomic scope" value="Eukaryota"/>
</dbReference>
<keyword evidence="2" id="KW-1133">Transmembrane helix</keyword>
<dbReference type="GO" id="GO:0015031">
    <property type="term" value="P:protein transport"/>
    <property type="evidence" value="ECO:0007669"/>
    <property type="project" value="InterPro"/>
</dbReference>
<protein>
    <submittedName>
        <fullName evidence="3">Uncharacterized protein</fullName>
    </submittedName>
</protein>
<dbReference type="EnsemblPlants" id="OMERI09G11950.1">
    <property type="protein sequence ID" value="OMERI09G11950.1"/>
    <property type="gene ID" value="OMERI09G11950"/>
</dbReference>
<dbReference type="Gramene" id="OMERI09G11950.1">
    <property type="protein sequence ID" value="OMERI09G11950.1"/>
    <property type="gene ID" value="OMERI09G11950"/>
</dbReference>